<sequence>MTGPDHEPFGTQGRDAGMQAAAPHTSTTDRPEGAPQGAGTSPLHTRVAARATEAAQFLDDHSIRSDPDATLRAAAALTDHFDNGTNPDFALACLIEASHRADTARTEANPTHIRSLAYPTPAEPQPLVTYNPTQSMKSSPQHQHESTQRD</sequence>
<name>K7SJ53_ACIA4</name>
<gene>
    <name evidence="2" type="ordered locus">PACID_14810</name>
</gene>
<evidence type="ECO:0000313" key="3">
    <source>
        <dbReference type="Proteomes" id="UP000000214"/>
    </source>
</evidence>
<organism evidence="2 3">
    <name type="scientific">Acidipropionibacterium acidipropionici (strain ATCC 4875 / DSM 20272 / JCM 6432 / NBRC 12425 / NCIMB 8070 / 4)</name>
    <name type="common">Propionibacterium acidipropionici</name>
    <dbReference type="NCBI Taxonomy" id="1171373"/>
    <lineage>
        <taxon>Bacteria</taxon>
        <taxon>Bacillati</taxon>
        <taxon>Actinomycetota</taxon>
        <taxon>Actinomycetes</taxon>
        <taxon>Propionibacteriales</taxon>
        <taxon>Propionibacteriaceae</taxon>
        <taxon>Acidipropionibacterium</taxon>
    </lineage>
</organism>
<dbReference type="EMBL" id="CP003493">
    <property type="protein sequence ID" value="AFV89295.1"/>
    <property type="molecule type" value="Genomic_DNA"/>
</dbReference>
<dbReference type="RefSeq" id="WP_015070202.1">
    <property type="nucleotide sequence ID" value="NC_019395.1"/>
</dbReference>
<dbReference type="STRING" id="1171373.PACID_14810"/>
<reference evidence="2 3" key="1">
    <citation type="journal article" date="2012" name="BMC Genomics">
        <title>The genome sequence of Propionibacterium acidipropionici provides insights into its biotechnological and industrial potential.</title>
        <authorList>
            <person name="Parizzi L.P."/>
            <person name="Grassi M.C."/>
            <person name="Llerena L.A."/>
            <person name="Carazzolle M.F."/>
            <person name="Queiroz V.L."/>
            <person name="Lunardi I."/>
            <person name="Zeidler A.F."/>
            <person name="Teixeira P.J."/>
            <person name="Mieczkowski P."/>
            <person name="Rincones J."/>
            <person name="Pereira G.A."/>
        </authorList>
    </citation>
    <scope>NUCLEOTIDE SEQUENCE [LARGE SCALE GENOMIC DNA]</scope>
    <source>
        <strain evidence="3">ATCC 4875 / DSM 20272 / JCM 6432 / NBRC 12425 / NCIMB 8070</strain>
    </source>
</reference>
<protein>
    <submittedName>
        <fullName evidence="2">Uncharacterized protein</fullName>
    </submittedName>
</protein>
<feature type="compositionally biased region" description="Polar residues" evidence="1">
    <location>
        <begin position="128"/>
        <end position="141"/>
    </location>
</feature>
<dbReference type="PATRIC" id="fig|1171373.8.peg.1468"/>
<accession>K7SJ53</accession>
<dbReference type="KEGG" id="pbo:PACID_14810"/>
<evidence type="ECO:0000256" key="1">
    <source>
        <dbReference type="SAM" id="MobiDB-lite"/>
    </source>
</evidence>
<dbReference type="HOGENOM" id="CLU_1738898_0_0_11"/>
<proteinExistence type="predicted"/>
<dbReference type="AlphaFoldDB" id="K7SJ53"/>
<feature type="region of interest" description="Disordered" evidence="1">
    <location>
        <begin position="1"/>
        <end position="45"/>
    </location>
</feature>
<feature type="region of interest" description="Disordered" evidence="1">
    <location>
        <begin position="101"/>
        <end position="150"/>
    </location>
</feature>
<dbReference type="Proteomes" id="UP000000214">
    <property type="component" value="Chromosome"/>
</dbReference>
<evidence type="ECO:0000313" key="2">
    <source>
        <dbReference type="EMBL" id="AFV89295.1"/>
    </source>
</evidence>